<evidence type="ECO:0000313" key="2">
    <source>
        <dbReference type="Proteomes" id="UP000305778"/>
    </source>
</evidence>
<dbReference type="OrthoDB" id="3615082at2"/>
<gene>
    <name evidence="1" type="ORF">FCI23_11535</name>
</gene>
<dbReference type="SUPFAM" id="SSF56784">
    <property type="entry name" value="HAD-like"/>
    <property type="match status" value="1"/>
</dbReference>
<reference evidence="1 2" key="1">
    <citation type="submission" date="2019-04" db="EMBL/GenBank/DDBJ databases">
        <title>Streptomyces oryziradicis sp. nov., a novel actinomycete isolated from rhizosphere soil of rice (Oryza sativa L.).</title>
        <authorList>
            <person name="Li C."/>
        </authorList>
    </citation>
    <scope>NUCLEOTIDE SEQUENCE [LARGE SCALE GENOMIC DNA]</scope>
    <source>
        <strain evidence="1 2">NEAU-C40</strain>
    </source>
</reference>
<organism evidence="1 2">
    <name type="scientific">Actinacidiphila oryziradicis</name>
    <dbReference type="NCBI Taxonomy" id="2571141"/>
    <lineage>
        <taxon>Bacteria</taxon>
        <taxon>Bacillati</taxon>
        <taxon>Actinomycetota</taxon>
        <taxon>Actinomycetes</taxon>
        <taxon>Kitasatosporales</taxon>
        <taxon>Streptomycetaceae</taxon>
        <taxon>Actinacidiphila</taxon>
    </lineage>
</organism>
<dbReference type="RefSeq" id="WP_136723406.1">
    <property type="nucleotide sequence ID" value="NZ_JAOPYF010000280.1"/>
</dbReference>
<dbReference type="AlphaFoldDB" id="A0A4U0SNA1"/>
<keyword evidence="2" id="KW-1185">Reference proteome</keyword>
<name>A0A4U0SNA1_9ACTN</name>
<dbReference type="NCBIfam" id="TIGR01488">
    <property type="entry name" value="HAD-SF-IB"/>
    <property type="match status" value="1"/>
</dbReference>
<proteinExistence type="predicted"/>
<keyword evidence="1" id="KW-0378">Hydrolase</keyword>
<comment type="caution">
    <text evidence="1">The sequence shown here is derived from an EMBL/GenBank/DDBJ whole genome shotgun (WGS) entry which is preliminary data.</text>
</comment>
<protein>
    <submittedName>
        <fullName evidence="1">Hydrolase</fullName>
    </submittedName>
</protein>
<dbReference type="Gene3D" id="3.40.50.1000">
    <property type="entry name" value="HAD superfamily/HAD-like"/>
    <property type="match status" value="1"/>
</dbReference>
<dbReference type="Pfam" id="PF12710">
    <property type="entry name" value="HAD"/>
    <property type="match status" value="1"/>
</dbReference>
<dbReference type="InterPro" id="IPR036412">
    <property type="entry name" value="HAD-like_sf"/>
</dbReference>
<sequence length="211" mass="23006">MGRLHIFDMDGTLMYGSSANVELAKGLGLVEEFRALDMAFGAGEINPVRYAERAYGMWSSLTQDRLAAAFDGAPWLRGIREVWAEITARGEYCAVISLSPDFFVRRLLEWGVHEARASVFPEVPFPAEAVLDPAKILLPESKVTIAGELCARYGVGWADCVAYGDSMSDTVLFGTVPVSVAVNGDHHVSGLATHAYTGRDLREAYELVSSR</sequence>
<accession>A0A4U0SNA1</accession>
<dbReference type="InterPro" id="IPR023214">
    <property type="entry name" value="HAD_sf"/>
</dbReference>
<dbReference type="GO" id="GO:0016787">
    <property type="term" value="F:hydrolase activity"/>
    <property type="evidence" value="ECO:0007669"/>
    <property type="project" value="UniProtKB-KW"/>
</dbReference>
<dbReference type="Proteomes" id="UP000305778">
    <property type="component" value="Unassembled WGS sequence"/>
</dbReference>
<evidence type="ECO:0000313" key="1">
    <source>
        <dbReference type="EMBL" id="TKA11454.1"/>
    </source>
</evidence>
<dbReference type="EMBL" id="SUMC01000008">
    <property type="protein sequence ID" value="TKA11454.1"/>
    <property type="molecule type" value="Genomic_DNA"/>
</dbReference>